<name>A0A7U7JEV5_RALSL</name>
<dbReference type="AlphaFoldDB" id="A0A7U7JEV5"/>
<accession>A0A7U7JEV5</accession>
<evidence type="ECO:0000313" key="2">
    <source>
        <dbReference type="Proteomes" id="UP000053470"/>
    </source>
</evidence>
<dbReference type="EMBL" id="LN651281">
    <property type="protein sequence ID" value="CEJ17650.1"/>
    <property type="molecule type" value="Genomic_DNA"/>
</dbReference>
<gene>
    <name evidence="1" type="ORF">RSIPO_04346</name>
</gene>
<proteinExistence type="predicted"/>
<keyword evidence="2" id="KW-1185">Reference proteome</keyword>
<sequence length="262" mass="29040">MMTTTSDALADWTREIDPACDQRAFLFYVAFGTTGEGLRLSRSKYRCDGIPDGIELMAYGPDNRPEVVDTFREGCLWTELQAQRPELAEIIAAQTACVVVRGAISDATTLNYFRNTIGLLTCLLDHGSVGIYDPQSLHWWSPSDWKTHVFEPASPQPNTHVVTLVSEQSDGLLWFHTRGLRKFGRPDLSLHNVAAESQQTVSGLFGRLIDFQAYGGALQNKQVVRTAAFPEGLICMHTGDENDPDFNNTHIEMTRQSSAANG</sequence>
<organism evidence="1 2">
    <name type="scientific">Ralstonia solanacearum IPO1609</name>
    <dbReference type="NCBI Taxonomy" id="564066"/>
    <lineage>
        <taxon>Bacteria</taxon>
        <taxon>Pseudomonadati</taxon>
        <taxon>Pseudomonadota</taxon>
        <taxon>Betaproteobacteria</taxon>
        <taxon>Burkholderiales</taxon>
        <taxon>Burkholderiaceae</taxon>
        <taxon>Ralstonia</taxon>
        <taxon>Ralstonia solanacearum species complex</taxon>
    </lineage>
</organism>
<dbReference type="RefSeq" id="WP_020957902.1">
    <property type="nucleotide sequence ID" value="NZ_LN651281.1"/>
</dbReference>
<evidence type="ECO:0000313" key="1">
    <source>
        <dbReference type="EMBL" id="CEJ17650.1"/>
    </source>
</evidence>
<protein>
    <submittedName>
        <fullName evidence="1">Uncharacterized protein</fullName>
    </submittedName>
</protein>
<dbReference type="Proteomes" id="UP000053470">
    <property type="component" value="Unassembled WGS sequence"/>
</dbReference>
<reference evidence="1" key="1">
    <citation type="submission" date="2014-11" db="EMBL/GenBank/DDBJ databases">
        <authorList>
            <person name="Genoscope - CEA"/>
        </authorList>
    </citation>
    <scope>NUCLEOTIDE SEQUENCE</scope>
    <source>
        <strain evidence="1">IPO1609</strain>
    </source>
</reference>
<reference evidence="1" key="2">
    <citation type="submission" date="2022-04" db="EMBL/GenBank/DDBJ databases">
        <title>Genomic draft of R. solanacearum strain IPO1609, a phylotype IIB1/biovar 2/race 3 strain isolated from potato in Europe.</title>
        <authorList>
            <person name="Boucher C."/>
            <person name="Carrere S."/>
            <person name="Dossat C."/>
            <person name="Elbaz M."/>
            <person name="Genin S."/>
            <person name="Gouzy J."/>
            <person name="Prior P."/>
            <person name="Segurens B."/>
            <person name="Wincker P."/>
        </authorList>
    </citation>
    <scope>NUCLEOTIDE SEQUENCE</scope>
    <source>
        <strain evidence="1">IPO1609</strain>
    </source>
</reference>